<dbReference type="AlphaFoldDB" id="A0AAV3X3U3"/>
<protein>
    <submittedName>
        <fullName evidence="2">Uncharacterized protein</fullName>
    </submittedName>
</protein>
<evidence type="ECO:0000313" key="2">
    <source>
        <dbReference type="EMBL" id="GET36923.1"/>
    </source>
</evidence>
<keyword evidence="1" id="KW-0732">Signal</keyword>
<evidence type="ECO:0000313" key="3">
    <source>
        <dbReference type="Proteomes" id="UP001050975"/>
    </source>
</evidence>
<accession>A0AAV3X3U3</accession>
<proteinExistence type="predicted"/>
<dbReference type="EMBL" id="BLAY01000020">
    <property type="protein sequence ID" value="GET36923.1"/>
    <property type="molecule type" value="Genomic_DNA"/>
</dbReference>
<reference evidence="2" key="1">
    <citation type="submission" date="2019-10" db="EMBL/GenBank/DDBJ databases">
        <title>Draft genome sequece of Microseira wollei NIES-4236.</title>
        <authorList>
            <person name="Yamaguchi H."/>
            <person name="Suzuki S."/>
            <person name="Kawachi M."/>
        </authorList>
    </citation>
    <scope>NUCLEOTIDE SEQUENCE</scope>
    <source>
        <strain evidence="2">NIES-4236</strain>
    </source>
</reference>
<comment type="caution">
    <text evidence="2">The sequence shown here is derived from an EMBL/GenBank/DDBJ whole genome shotgun (WGS) entry which is preliminary data.</text>
</comment>
<feature type="signal peptide" evidence="1">
    <location>
        <begin position="1"/>
        <end position="20"/>
    </location>
</feature>
<keyword evidence="3" id="KW-1185">Reference proteome</keyword>
<gene>
    <name evidence="2" type="ORF">MiSe_16760</name>
</gene>
<dbReference type="Proteomes" id="UP001050975">
    <property type="component" value="Unassembled WGS sequence"/>
</dbReference>
<sequence>MRLPITAGMILLSLITPALALTNPSSNNSNSLLRGTFSPPCQGGVRGGSTLLTQTAGRLTTVTIYTANPQCQSLIPQRVRVPSDQPISGAVGQVIEKFAKTPRIYTGVTARDFSLANVL</sequence>
<organism evidence="2 3">
    <name type="scientific">Microseira wollei NIES-4236</name>
    <dbReference type="NCBI Taxonomy" id="2530354"/>
    <lineage>
        <taxon>Bacteria</taxon>
        <taxon>Bacillati</taxon>
        <taxon>Cyanobacteriota</taxon>
        <taxon>Cyanophyceae</taxon>
        <taxon>Oscillatoriophycideae</taxon>
        <taxon>Aerosakkonematales</taxon>
        <taxon>Aerosakkonemataceae</taxon>
        <taxon>Microseira</taxon>
    </lineage>
</organism>
<evidence type="ECO:0000256" key="1">
    <source>
        <dbReference type="SAM" id="SignalP"/>
    </source>
</evidence>
<feature type="chain" id="PRO_5043506459" evidence="1">
    <location>
        <begin position="21"/>
        <end position="119"/>
    </location>
</feature>
<name>A0AAV3X3U3_9CYAN</name>